<dbReference type="KEGG" id="jcu:105638005"/>
<dbReference type="InterPro" id="IPR035513">
    <property type="entry name" value="Invertase/methylesterase_inhib"/>
</dbReference>
<protein>
    <recommendedName>
        <fullName evidence="5">Pectinesterase inhibitor domain-containing protein</fullName>
    </recommendedName>
</protein>
<dbReference type="OrthoDB" id="1899334at2759"/>
<keyword evidence="7" id="KW-1185">Reference proteome</keyword>
<keyword evidence="2" id="KW-1015">Disulfide bond</keyword>
<dbReference type="STRING" id="180498.A0A067KCJ6"/>
<dbReference type="CDD" id="cd15801">
    <property type="entry name" value="PMEI-like_1"/>
    <property type="match status" value="1"/>
</dbReference>
<dbReference type="EMBL" id="KK914539">
    <property type="protein sequence ID" value="KDP33951.1"/>
    <property type="molecule type" value="Genomic_DNA"/>
</dbReference>
<dbReference type="SUPFAM" id="SSF101148">
    <property type="entry name" value="Plant invertase/pectin methylesterase inhibitor"/>
    <property type="match status" value="1"/>
</dbReference>
<dbReference type="InterPro" id="IPR051955">
    <property type="entry name" value="PME_Inhibitor"/>
</dbReference>
<evidence type="ECO:0000256" key="2">
    <source>
        <dbReference type="ARBA" id="ARBA00023157"/>
    </source>
</evidence>
<dbReference type="NCBIfam" id="TIGR01614">
    <property type="entry name" value="PME_inhib"/>
    <property type="match status" value="1"/>
</dbReference>
<dbReference type="SMART" id="SM00856">
    <property type="entry name" value="PMEI"/>
    <property type="match status" value="1"/>
</dbReference>
<gene>
    <name evidence="6" type="ORF">JCGZ_07522</name>
</gene>
<dbReference type="Pfam" id="PF04043">
    <property type="entry name" value="PMEI"/>
    <property type="match status" value="1"/>
</dbReference>
<dbReference type="InterPro" id="IPR006501">
    <property type="entry name" value="Pectinesterase_inhib_dom"/>
</dbReference>
<keyword evidence="1" id="KW-0732">Signal</keyword>
<evidence type="ECO:0000256" key="3">
    <source>
        <dbReference type="ARBA" id="ARBA00038471"/>
    </source>
</evidence>
<dbReference type="AlphaFoldDB" id="A0A067KCJ6"/>
<feature type="transmembrane region" description="Helical" evidence="4">
    <location>
        <begin position="12"/>
        <end position="29"/>
    </location>
</feature>
<dbReference type="FunFam" id="1.20.140.40:FF:000008">
    <property type="entry name" value="Invertase/pectin methylesterase inhibitor family protein"/>
    <property type="match status" value="1"/>
</dbReference>
<keyword evidence="4" id="KW-1133">Transmembrane helix</keyword>
<feature type="domain" description="Pectinesterase inhibitor" evidence="5">
    <location>
        <begin position="38"/>
        <end position="183"/>
    </location>
</feature>
<dbReference type="GO" id="GO:0046910">
    <property type="term" value="F:pectinesterase inhibitor activity"/>
    <property type="evidence" value="ECO:0007669"/>
    <property type="project" value="UniProtKB-ARBA"/>
</dbReference>
<evidence type="ECO:0000256" key="1">
    <source>
        <dbReference type="ARBA" id="ARBA00022729"/>
    </source>
</evidence>
<keyword evidence="4" id="KW-0472">Membrane</keyword>
<reference evidence="6 7" key="1">
    <citation type="journal article" date="2014" name="PLoS ONE">
        <title>Global Analysis of Gene Expression Profiles in Physic Nut (Jatropha curcas L.) Seedlings Exposed to Salt Stress.</title>
        <authorList>
            <person name="Zhang L."/>
            <person name="Zhang C."/>
            <person name="Wu P."/>
            <person name="Chen Y."/>
            <person name="Li M."/>
            <person name="Jiang H."/>
            <person name="Wu G."/>
        </authorList>
    </citation>
    <scope>NUCLEOTIDE SEQUENCE [LARGE SCALE GENOMIC DNA]</scope>
    <source>
        <strain evidence="7">cv. GZQX0401</strain>
        <tissue evidence="6">Young leaves</tissue>
    </source>
</reference>
<dbReference type="PANTHER" id="PTHR31080">
    <property type="entry name" value="PECTINESTERASE INHIBITOR-LIKE"/>
    <property type="match status" value="1"/>
</dbReference>
<dbReference type="Gene3D" id="1.20.140.40">
    <property type="entry name" value="Invertase/pectin methylesterase inhibitor family protein"/>
    <property type="match status" value="1"/>
</dbReference>
<name>A0A067KCJ6_JATCU</name>
<comment type="similarity">
    <text evidence="3">Belongs to the PMEI family.</text>
</comment>
<keyword evidence="4" id="KW-0812">Transmembrane</keyword>
<evidence type="ECO:0000313" key="6">
    <source>
        <dbReference type="EMBL" id="KDP33951.1"/>
    </source>
</evidence>
<proteinExistence type="inferred from homology"/>
<dbReference type="PANTHER" id="PTHR31080:SF291">
    <property type="entry name" value="OS08G0541800 PROTEIN"/>
    <property type="match status" value="1"/>
</dbReference>
<evidence type="ECO:0000256" key="4">
    <source>
        <dbReference type="SAM" id="Phobius"/>
    </source>
</evidence>
<accession>A0A067KCJ6</accession>
<sequence length="188" mass="20913">MASSKIRPSLSLANYLFLMSYFIFLGYSSRLQYSKENNSKDLISSTCNHTLYYQECVFSLRSDPNSKTADLRGLANIALNISIAYGSETLTHISDLKTKTSKNDTNSSCLSDCVEQYNDAVEDLQEAIEALRIRSLDTLKTLVSSAMTDSDTCEEGFEESGYGSPFANRNLYFSKLCSNFLAISNLLS</sequence>
<organism evidence="6 7">
    <name type="scientific">Jatropha curcas</name>
    <name type="common">Barbados nut</name>
    <dbReference type="NCBI Taxonomy" id="180498"/>
    <lineage>
        <taxon>Eukaryota</taxon>
        <taxon>Viridiplantae</taxon>
        <taxon>Streptophyta</taxon>
        <taxon>Embryophyta</taxon>
        <taxon>Tracheophyta</taxon>
        <taxon>Spermatophyta</taxon>
        <taxon>Magnoliopsida</taxon>
        <taxon>eudicotyledons</taxon>
        <taxon>Gunneridae</taxon>
        <taxon>Pentapetalae</taxon>
        <taxon>rosids</taxon>
        <taxon>fabids</taxon>
        <taxon>Malpighiales</taxon>
        <taxon>Euphorbiaceae</taxon>
        <taxon>Crotonoideae</taxon>
        <taxon>Jatropheae</taxon>
        <taxon>Jatropha</taxon>
    </lineage>
</organism>
<evidence type="ECO:0000259" key="5">
    <source>
        <dbReference type="SMART" id="SM00856"/>
    </source>
</evidence>
<evidence type="ECO:0000313" key="7">
    <source>
        <dbReference type="Proteomes" id="UP000027138"/>
    </source>
</evidence>
<dbReference type="Proteomes" id="UP000027138">
    <property type="component" value="Unassembled WGS sequence"/>
</dbReference>